<dbReference type="EMBL" id="BFBB01000008">
    <property type="protein sequence ID" value="GBF51519.1"/>
    <property type="molecule type" value="Genomic_DNA"/>
</dbReference>
<protein>
    <submittedName>
        <fullName evidence="2">Nucleoside-diphosphate sugar epimerase</fullName>
    </submittedName>
</protein>
<keyword evidence="3" id="KW-1185">Reference proteome</keyword>
<dbReference type="Pfam" id="PF16363">
    <property type="entry name" value="GDP_Man_Dehyd"/>
    <property type="match status" value="1"/>
</dbReference>
<name>A0A2P2E3T2_9LEPT</name>
<comment type="caution">
    <text evidence="2">The sequence shown here is derived from an EMBL/GenBank/DDBJ whole genome shotgun (WGS) entry which is preliminary data.</text>
</comment>
<sequence length="299" mass="34042">MKKIKILITGGSGFVGKYLISALEAKGTYEIRFLQSDIRDQKQVLDQIQKDSPDFVIHLAAQAFVPRAIEDPWETENINVMGTLNLLEGLHRLKKPVRMLYVSSSDVYGRQRLEDLPYNEALSPNPLNPYSGSKLAAETYCKQYALYNQDLQVIIARPFNHIGVGQRKEFVIPNFCHQVVNAKKRNETFISVGDLSPTRDFLNVKDIVDAYITLIETGSSGEVYNICSGKEISIQWMAESILKISGYTLEFRIDQSRIRSAETNRVFGDNTKIKNLGWSQKYEILDALTEIYRFIEAET</sequence>
<feature type="domain" description="NAD(P)-binding" evidence="1">
    <location>
        <begin position="30"/>
        <end position="289"/>
    </location>
</feature>
<dbReference type="InterPro" id="IPR036291">
    <property type="entry name" value="NAD(P)-bd_dom_sf"/>
</dbReference>
<dbReference type="OrthoDB" id="9789543at2"/>
<dbReference type="PANTHER" id="PTHR43000">
    <property type="entry name" value="DTDP-D-GLUCOSE 4,6-DEHYDRATASE-RELATED"/>
    <property type="match status" value="1"/>
</dbReference>
<evidence type="ECO:0000259" key="1">
    <source>
        <dbReference type="Pfam" id="PF16363"/>
    </source>
</evidence>
<accession>A0A2P2E3T2</accession>
<gene>
    <name evidence="2" type="ORF">LPTSP4_30570</name>
</gene>
<dbReference type="Gene3D" id="3.40.50.720">
    <property type="entry name" value="NAD(P)-binding Rossmann-like Domain"/>
    <property type="match status" value="1"/>
</dbReference>
<evidence type="ECO:0000313" key="3">
    <source>
        <dbReference type="Proteomes" id="UP000245133"/>
    </source>
</evidence>
<evidence type="ECO:0000313" key="2">
    <source>
        <dbReference type="EMBL" id="GBF51519.1"/>
    </source>
</evidence>
<dbReference type="Proteomes" id="UP000245133">
    <property type="component" value="Unassembled WGS sequence"/>
</dbReference>
<dbReference type="SUPFAM" id="SSF51735">
    <property type="entry name" value="NAD(P)-binding Rossmann-fold domains"/>
    <property type="match status" value="1"/>
</dbReference>
<organism evidence="2 3">
    <name type="scientific">Leptospira ryugenii</name>
    <dbReference type="NCBI Taxonomy" id="1917863"/>
    <lineage>
        <taxon>Bacteria</taxon>
        <taxon>Pseudomonadati</taxon>
        <taxon>Spirochaetota</taxon>
        <taxon>Spirochaetia</taxon>
        <taxon>Leptospirales</taxon>
        <taxon>Leptospiraceae</taxon>
        <taxon>Leptospira</taxon>
    </lineage>
</organism>
<dbReference type="Gene3D" id="3.90.25.10">
    <property type="entry name" value="UDP-galactose 4-epimerase, domain 1"/>
    <property type="match status" value="1"/>
</dbReference>
<dbReference type="InterPro" id="IPR016040">
    <property type="entry name" value="NAD(P)-bd_dom"/>
</dbReference>
<dbReference type="AlphaFoldDB" id="A0A2P2E3T2"/>
<proteinExistence type="predicted"/>
<reference evidence="2 3" key="1">
    <citation type="submission" date="2018-02" db="EMBL/GenBank/DDBJ databases">
        <title>Novel Leptospira species isolated from soil and water in Japan.</title>
        <authorList>
            <person name="Nakao R."/>
            <person name="Masuzawa T."/>
        </authorList>
    </citation>
    <scope>NUCLEOTIDE SEQUENCE [LARGE SCALE GENOMIC DNA]</scope>
    <source>
        <strain evidence="2 3">YH101</strain>
    </source>
</reference>